<evidence type="ECO:0008006" key="5">
    <source>
        <dbReference type="Google" id="ProtNLM"/>
    </source>
</evidence>
<evidence type="ECO:0000313" key="3">
    <source>
        <dbReference type="EMBL" id="KAK6758982.1"/>
    </source>
</evidence>
<accession>A0ABR1E8G7</accession>
<feature type="signal peptide" evidence="2">
    <location>
        <begin position="1"/>
        <end position="19"/>
    </location>
</feature>
<feature type="region of interest" description="Disordered" evidence="1">
    <location>
        <begin position="42"/>
        <end position="64"/>
    </location>
</feature>
<feature type="chain" id="PRO_5047404611" description="Secreted protein" evidence="2">
    <location>
        <begin position="20"/>
        <end position="107"/>
    </location>
</feature>
<organism evidence="3 4">
    <name type="scientific">Necator americanus</name>
    <name type="common">Human hookworm</name>
    <dbReference type="NCBI Taxonomy" id="51031"/>
    <lineage>
        <taxon>Eukaryota</taxon>
        <taxon>Metazoa</taxon>
        <taxon>Ecdysozoa</taxon>
        <taxon>Nematoda</taxon>
        <taxon>Chromadorea</taxon>
        <taxon>Rhabditida</taxon>
        <taxon>Rhabditina</taxon>
        <taxon>Rhabditomorpha</taxon>
        <taxon>Strongyloidea</taxon>
        <taxon>Ancylostomatidae</taxon>
        <taxon>Bunostominae</taxon>
        <taxon>Necator</taxon>
    </lineage>
</organism>
<sequence>MNFFLVLTFALFLIVTVLSQPSGGGFTSLDRIGCPAPGASNGVAEYEGGPPGAAQPSTDGGEGYRRRMRHHMRAKKLKLKTLKKKVARKAAKKVKKARRKVAKKNKH</sequence>
<dbReference type="EMBL" id="JAVFWL010000005">
    <property type="protein sequence ID" value="KAK6758982.1"/>
    <property type="molecule type" value="Genomic_DNA"/>
</dbReference>
<protein>
    <recommendedName>
        <fullName evidence="5">Secreted protein</fullName>
    </recommendedName>
</protein>
<evidence type="ECO:0000313" key="4">
    <source>
        <dbReference type="Proteomes" id="UP001303046"/>
    </source>
</evidence>
<keyword evidence="4" id="KW-1185">Reference proteome</keyword>
<comment type="caution">
    <text evidence="3">The sequence shown here is derived from an EMBL/GenBank/DDBJ whole genome shotgun (WGS) entry which is preliminary data.</text>
</comment>
<gene>
    <name evidence="3" type="primary">Necator_chrV.g21085</name>
    <name evidence="3" type="ORF">RB195_016292</name>
</gene>
<proteinExistence type="predicted"/>
<name>A0ABR1E8G7_NECAM</name>
<evidence type="ECO:0000256" key="2">
    <source>
        <dbReference type="SAM" id="SignalP"/>
    </source>
</evidence>
<keyword evidence="2" id="KW-0732">Signal</keyword>
<dbReference type="Proteomes" id="UP001303046">
    <property type="component" value="Unassembled WGS sequence"/>
</dbReference>
<evidence type="ECO:0000256" key="1">
    <source>
        <dbReference type="SAM" id="MobiDB-lite"/>
    </source>
</evidence>
<reference evidence="3 4" key="1">
    <citation type="submission" date="2023-08" db="EMBL/GenBank/DDBJ databases">
        <title>A Necator americanus chromosomal reference genome.</title>
        <authorList>
            <person name="Ilik V."/>
            <person name="Petrzelkova K.J."/>
            <person name="Pardy F."/>
            <person name="Fuh T."/>
            <person name="Niatou-Singa F.S."/>
            <person name="Gouil Q."/>
            <person name="Baker L."/>
            <person name="Ritchie M.E."/>
            <person name="Jex A.R."/>
            <person name="Gazzola D."/>
            <person name="Li H."/>
            <person name="Toshio Fujiwara R."/>
            <person name="Zhan B."/>
            <person name="Aroian R.V."/>
            <person name="Pafco B."/>
            <person name="Schwarz E.M."/>
        </authorList>
    </citation>
    <scope>NUCLEOTIDE SEQUENCE [LARGE SCALE GENOMIC DNA]</scope>
    <source>
        <strain evidence="3 4">Aroian</strain>
        <tissue evidence="3">Whole animal</tissue>
    </source>
</reference>